<dbReference type="GO" id="GO:0009279">
    <property type="term" value="C:cell outer membrane"/>
    <property type="evidence" value="ECO:0007669"/>
    <property type="project" value="UniProtKB-SubCell"/>
</dbReference>
<evidence type="ECO:0000313" key="17">
    <source>
        <dbReference type="EMBL" id="QHT67016.1"/>
    </source>
</evidence>
<comment type="similarity">
    <text evidence="12 13">Belongs to the TonB-dependent receptor family.</text>
</comment>
<feature type="chain" id="PRO_5025470638" evidence="14">
    <location>
        <begin position="20"/>
        <end position="818"/>
    </location>
</feature>
<dbReference type="InterPro" id="IPR037066">
    <property type="entry name" value="Plug_dom_sf"/>
</dbReference>
<keyword evidence="6 14" id="KW-0732">Signal</keyword>
<dbReference type="InterPro" id="IPR036942">
    <property type="entry name" value="Beta-barrel_TonB_sf"/>
</dbReference>
<evidence type="ECO:0000256" key="9">
    <source>
        <dbReference type="ARBA" id="ARBA00023077"/>
    </source>
</evidence>
<evidence type="ECO:0000256" key="11">
    <source>
        <dbReference type="ARBA" id="ARBA00023237"/>
    </source>
</evidence>
<keyword evidence="9 13" id="KW-0798">TonB box</keyword>
<keyword evidence="7" id="KW-0408">Iron</keyword>
<keyword evidence="4" id="KW-0410">Iron transport</keyword>
<dbReference type="KEGG" id="rhoz:GXP67_10335"/>
<dbReference type="Gene3D" id="2.40.170.20">
    <property type="entry name" value="TonB-dependent receptor, beta-barrel domain"/>
    <property type="match status" value="1"/>
</dbReference>
<dbReference type="GO" id="GO:0015344">
    <property type="term" value="F:siderophore uptake transmembrane transporter activity"/>
    <property type="evidence" value="ECO:0007669"/>
    <property type="project" value="TreeGrafter"/>
</dbReference>
<evidence type="ECO:0000256" key="3">
    <source>
        <dbReference type="ARBA" id="ARBA00022452"/>
    </source>
</evidence>
<dbReference type="InterPro" id="IPR000531">
    <property type="entry name" value="Beta-barrel_TonB"/>
</dbReference>
<evidence type="ECO:0000256" key="14">
    <source>
        <dbReference type="SAM" id="SignalP"/>
    </source>
</evidence>
<dbReference type="EMBL" id="CP048222">
    <property type="protein sequence ID" value="QHT67016.1"/>
    <property type="molecule type" value="Genomic_DNA"/>
</dbReference>
<organism evidence="17 18">
    <name type="scientific">Rhodocytophaga rosea</name>
    <dbReference type="NCBI Taxonomy" id="2704465"/>
    <lineage>
        <taxon>Bacteria</taxon>
        <taxon>Pseudomonadati</taxon>
        <taxon>Bacteroidota</taxon>
        <taxon>Cytophagia</taxon>
        <taxon>Cytophagales</taxon>
        <taxon>Rhodocytophagaceae</taxon>
        <taxon>Rhodocytophaga</taxon>
    </lineage>
</organism>
<proteinExistence type="inferred from homology"/>
<evidence type="ECO:0000256" key="8">
    <source>
        <dbReference type="ARBA" id="ARBA00023065"/>
    </source>
</evidence>
<feature type="domain" description="TonB-dependent receptor-like beta-barrel" evidence="15">
    <location>
        <begin position="327"/>
        <end position="775"/>
    </location>
</feature>
<dbReference type="InterPro" id="IPR039426">
    <property type="entry name" value="TonB-dep_rcpt-like"/>
</dbReference>
<keyword evidence="11 12" id="KW-0998">Cell outer membrane</keyword>
<dbReference type="AlphaFoldDB" id="A0A6C0GG79"/>
<dbReference type="PROSITE" id="PS52016">
    <property type="entry name" value="TONB_DEPENDENT_REC_3"/>
    <property type="match status" value="1"/>
</dbReference>
<dbReference type="Gene3D" id="2.170.130.10">
    <property type="entry name" value="TonB-dependent receptor, plug domain"/>
    <property type="match status" value="1"/>
</dbReference>
<evidence type="ECO:0000256" key="5">
    <source>
        <dbReference type="ARBA" id="ARBA00022692"/>
    </source>
</evidence>
<evidence type="ECO:0000256" key="4">
    <source>
        <dbReference type="ARBA" id="ARBA00022496"/>
    </source>
</evidence>
<dbReference type="Pfam" id="PF13715">
    <property type="entry name" value="CarbopepD_reg_2"/>
    <property type="match status" value="1"/>
</dbReference>
<dbReference type="Pfam" id="PF00593">
    <property type="entry name" value="TonB_dep_Rec_b-barrel"/>
    <property type="match status" value="1"/>
</dbReference>
<evidence type="ECO:0000256" key="12">
    <source>
        <dbReference type="PROSITE-ProRule" id="PRU01360"/>
    </source>
</evidence>
<feature type="domain" description="TonB-dependent receptor plug" evidence="16">
    <location>
        <begin position="116"/>
        <end position="223"/>
    </location>
</feature>
<accession>A0A6C0GG79</accession>
<dbReference type="Pfam" id="PF07715">
    <property type="entry name" value="Plug"/>
    <property type="match status" value="1"/>
</dbReference>
<dbReference type="SUPFAM" id="SSF56935">
    <property type="entry name" value="Porins"/>
    <property type="match status" value="1"/>
</dbReference>
<dbReference type="RefSeq" id="WP_162443060.1">
    <property type="nucleotide sequence ID" value="NZ_CP048222.1"/>
</dbReference>
<evidence type="ECO:0000256" key="10">
    <source>
        <dbReference type="ARBA" id="ARBA00023136"/>
    </source>
</evidence>
<evidence type="ECO:0000256" key="7">
    <source>
        <dbReference type="ARBA" id="ARBA00023004"/>
    </source>
</evidence>
<dbReference type="InterPro" id="IPR008969">
    <property type="entry name" value="CarboxyPept-like_regulatory"/>
</dbReference>
<protein>
    <submittedName>
        <fullName evidence="17">TonB-dependent receptor</fullName>
    </submittedName>
</protein>
<dbReference type="InterPro" id="IPR012910">
    <property type="entry name" value="Plug_dom"/>
</dbReference>
<name>A0A6C0GG79_9BACT</name>
<dbReference type="Proteomes" id="UP000480178">
    <property type="component" value="Chromosome"/>
</dbReference>
<dbReference type="SUPFAM" id="SSF49464">
    <property type="entry name" value="Carboxypeptidase regulatory domain-like"/>
    <property type="match status" value="1"/>
</dbReference>
<evidence type="ECO:0000259" key="16">
    <source>
        <dbReference type="Pfam" id="PF07715"/>
    </source>
</evidence>
<dbReference type="PANTHER" id="PTHR32552">
    <property type="entry name" value="FERRICHROME IRON RECEPTOR-RELATED"/>
    <property type="match status" value="1"/>
</dbReference>
<reference evidence="17 18" key="1">
    <citation type="submission" date="2020-01" db="EMBL/GenBank/DDBJ databases">
        <authorList>
            <person name="Kim M.K."/>
        </authorList>
    </citation>
    <scope>NUCLEOTIDE SEQUENCE [LARGE SCALE GENOMIC DNA]</scope>
    <source>
        <strain evidence="17 18">172606-1</strain>
    </source>
</reference>
<evidence type="ECO:0000313" key="18">
    <source>
        <dbReference type="Proteomes" id="UP000480178"/>
    </source>
</evidence>
<sequence length="818" mass="92011">MKKLIMPLALIALPFFAWAQFSISGTVTDASDKQPLAGVNVTIVNTYTGTFTNSQGEFALKNLKAGKYQVQVSFVGYEKVLQEVDVQQDVTLDFSLETATILADEVIVRATRAWEKSPTTFTNLSAKDLKAQNLGQDLPFLLNQTPSVVVNSDAGAGVGYTGIRIRGSDATRINVTINGIPYNEAESQGTFWVNLPDFASSVNNIQIQRGVGTSTNGAGAFGASINIQTTSLNQDAYGEVNNTYGSFNTWKHTLKFGSGLINGKWAFDGRLSKVSSDGYIDRASSDLKSFFVSGGYHGKSTLVKLNVFSGKEITYQAWNGTPESRIRNDAAGMQAYIERNYLSEVDAQNLLNSGRTYNAYTYDNEVDNYQQDHYQLILSQGINKYWNLNAALHLTRGRGYFEQYRQNDDFEEYGLPGLQIGDSLITSTDLIRRRWLDNYFYGFTYSANYNSLGKLSGIIGGGWNRYDGGHFGEIIWARFTGNSNIRDKYYDNDALKTDFNIYGKANYQFVEQLNGYIDLQYRRINYSFLGNVVDSESVRRSVQQEVTLNFFNPKAGLTFQVNNGLNLYASYSVANREPTRDDYTQSTPQSRPKAETLRNVEAGFRRQNKNTLLNINYYLMDYKNQLVLTGQINDVGEYNRTNIPRSYRMGVEIEGAIKLLPNLQWAANATFSRNKIRNYQEFIDDYDAGEQVATEYESTDIAFSPNITAASTISFSPVKNLSLNLVSKYVGEQFLDNTSSDSRKLDDFFVNDIRINYTLQTRLVKEIGLNLLMNNIFNVEYEPNGYTYSYRSGGAITTENFYYPQAGTNFLASINLKF</sequence>
<keyword evidence="17" id="KW-0675">Receptor</keyword>
<keyword evidence="18" id="KW-1185">Reference proteome</keyword>
<keyword evidence="10 12" id="KW-0472">Membrane</keyword>
<comment type="subcellular location">
    <subcellularLocation>
        <location evidence="1 12">Cell outer membrane</location>
        <topology evidence="1 12">Multi-pass membrane protein</topology>
    </subcellularLocation>
</comment>
<keyword evidence="5 12" id="KW-0812">Transmembrane</keyword>
<dbReference type="Gene3D" id="2.60.40.1120">
    <property type="entry name" value="Carboxypeptidase-like, regulatory domain"/>
    <property type="match status" value="1"/>
</dbReference>
<gene>
    <name evidence="17" type="ORF">GXP67_10335</name>
</gene>
<keyword evidence="8" id="KW-0406">Ion transport</keyword>
<keyword evidence="2 12" id="KW-0813">Transport</keyword>
<evidence type="ECO:0000256" key="13">
    <source>
        <dbReference type="RuleBase" id="RU003357"/>
    </source>
</evidence>
<feature type="signal peptide" evidence="14">
    <location>
        <begin position="1"/>
        <end position="19"/>
    </location>
</feature>
<dbReference type="PANTHER" id="PTHR32552:SF68">
    <property type="entry name" value="FERRICHROME OUTER MEMBRANE TRANSPORTER_PHAGE RECEPTOR"/>
    <property type="match status" value="1"/>
</dbReference>
<evidence type="ECO:0000256" key="1">
    <source>
        <dbReference type="ARBA" id="ARBA00004571"/>
    </source>
</evidence>
<evidence type="ECO:0000259" key="15">
    <source>
        <dbReference type="Pfam" id="PF00593"/>
    </source>
</evidence>
<keyword evidence="3 12" id="KW-1134">Transmembrane beta strand</keyword>
<evidence type="ECO:0000256" key="6">
    <source>
        <dbReference type="ARBA" id="ARBA00022729"/>
    </source>
</evidence>
<evidence type="ECO:0000256" key="2">
    <source>
        <dbReference type="ARBA" id="ARBA00022448"/>
    </source>
</evidence>